<dbReference type="InterPro" id="IPR015424">
    <property type="entry name" value="PyrdxlP-dep_Trfase"/>
</dbReference>
<dbReference type="Gene3D" id="3.90.1150.10">
    <property type="entry name" value="Aspartate Aminotransferase, domain 1"/>
    <property type="match status" value="1"/>
</dbReference>
<protein>
    <submittedName>
        <fullName evidence="6">UDP-4-amino-4, 6-dideoxy-N-acetyl-beta-L-altrosamine transaminase</fullName>
    </submittedName>
</protein>
<keyword evidence="1 4" id="KW-0663">Pyridoxal phosphate</keyword>
<dbReference type="GO" id="GO:0000271">
    <property type="term" value="P:polysaccharide biosynthetic process"/>
    <property type="evidence" value="ECO:0007669"/>
    <property type="project" value="TreeGrafter"/>
</dbReference>
<sequence length="383" mass="41464">MSAIPYGRQSISEADIAAVTAVLRSDWLTQGPMIERFEQAVAGRCEATHGVAVCNATAALHIACLALDLGPGDLLWTSPNTFVASANCARYCGADVEFVDIDPRTLNLSVPALAAKLEVAERAGRLPKILVPVAFAGQSCDMAAVQPLARRYGFKVIEDASHAIGARYAGQPVGSGAQADITVFSFHPVKIVTTGEGGLLTTNDAALAERLRRLRSHGITRDPALLQAAGQGGWYYEQLELGFNYRITDIQAALGLSQLDRLEPFIARRRALVQRYRELLAELPVGLLGDQVGAESAWHLFPIRVEQGQRDQVFAGMRAAGIGVNLHYIPVHLQPYYRALGFAPGDFPEAERYYAQALSLPLYADLSEAQQDRVVEALAELLK</sequence>
<comment type="similarity">
    <text evidence="2 5">Belongs to the DegT/DnrJ/EryC1 family.</text>
</comment>
<evidence type="ECO:0000313" key="6">
    <source>
        <dbReference type="EMBL" id="RED01899.1"/>
    </source>
</evidence>
<dbReference type="InterPro" id="IPR000653">
    <property type="entry name" value="DegT/StrS_aminotransferase"/>
</dbReference>
<evidence type="ECO:0000256" key="3">
    <source>
        <dbReference type="PIRSR" id="PIRSR000390-1"/>
    </source>
</evidence>
<organism evidence="6 7">
    <name type="scientific">Ectopseudomonas oleovorans</name>
    <name type="common">Pseudomonas oleovorans</name>
    <dbReference type="NCBI Taxonomy" id="301"/>
    <lineage>
        <taxon>Bacteria</taxon>
        <taxon>Pseudomonadati</taxon>
        <taxon>Pseudomonadota</taxon>
        <taxon>Gammaproteobacteria</taxon>
        <taxon>Pseudomonadales</taxon>
        <taxon>Pseudomonadaceae</taxon>
        <taxon>Ectopseudomonas</taxon>
    </lineage>
</organism>
<dbReference type="SUPFAM" id="SSF53383">
    <property type="entry name" value="PLP-dependent transferases"/>
    <property type="match status" value="1"/>
</dbReference>
<reference evidence="6 7" key="1">
    <citation type="submission" date="2018-07" db="EMBL/GenBank/DDBJ databases">
        <title>Genome sequencing of rice bacterial endophytes.</title>
        <authorList>
            <person name="Venturi V."/>
        </authorList>
    </citation>
    <scope>NUCLEOTIDE SEQUENCE [LARGE SCALE GENOMIC DNA]</scope>
    <source>
        <strain evidence="6 7">AG1002</strain>
    </source>
</reference>
<feature type="active site" description="Proton acceptor" evidence="3">
    <location>
        <position position="190"/>
    </location>
</feature>
<dbReference type="AlphaFoldDB" id="A0A3D9EFH6"/>
<accession>A0A3D9EFH6</accession>
<comment type="caution">
    <text evidence="6">The sequence shown here is derived from an EMBL/GenBank/DDBJ whole genome shotgun (WGS) entry which is preliminary data.</text>
</comment>
<dbReference type="NCBIfam" id="TIGR03588">
    <property type="entry name" value="PseC"/>
    <property type="match status" value="1"/>
</dbReference>
<dbReference type="CDD" id="cd00616">
    <property type="entry name" value="AHBA_syn"/>
    <property type="match status" value="1"/>
</dbReference>
<dbReference type="RefSeq" id="WP_115946527.1">
    <property type="nucleotide sequence ID" value="NZ_QRDL01000005.1"/>
</dbReference>
<dbReference type="GO" id="GO:0030170">
    <property type="term" value="F:pyridoxal phosphate binding"/>
    <property type="evidence" value="ECO:0007669"/>
    <property type="project" value="TreeGrafter"/>
</dbReference>
<dbReference type="InterPro" id="IPR015421">
    <property type="entry name" value="PyrdxlP-dep_Trfase_major"/>
</dbReference>
<evidence type="ECO:0000256" key="4">
    <source>
        <dbReference type="PIRSR" id="PIRSR000390-2"/>
    </source>
</evidence>
<evidence type="ECO:0000256" key="1">
    <source>
        <dbReference type="ARBA" id="ARBA00022898"/>
    </source>
</evidence>
<dbReference type="InterPro" id="IPR015422">
    <property type="entry name" value="PyrdxlP-dep_Trfase_small"/>
</dbReference>
<evidence type="ECO:0000313" key="7">
    <source>
        <dbReference type="Proteomes" id="UP000256988"/>
    </source>
</evidence>
<feature type="modified residue" description="N6-(pyridoxal phosphate)lysine" evidence="4">
    <location>
        <position position="190"/>
    </location>
</feature>
<dbReference type="EMBL" id="QRDL01000005">
    <property type="protein sequence ID" value="RED01899.1"/>
    <property type="molecule type" value="Genomic_DNA"/>
</dbReference>
<dbReference type="PANTHER" id="PTHR30244">
    <property type="entry name" value="TRANSAMINASE"/>
    <property type="match status" value="1"/>
</dbReference>
<evidence type="ECO:0000256" key="5">
    <source>
        <dbReference type="RuleBase" id="RU004508"/>
    </source>
</evidence>
<dbReference type="Proteomes" id="UP000256988">
    <property type="component" value="Unassembled WGS sequence"/>
</dbReference>
<dbReference type="PANTHER" id="PTHR30244:SF34">
    <property type="entry name" value="DTDP-4-AMINO-4,6-DIDEOXYGALACTOSE TRANSAMINASE"/>
    <property type="match status" value="1"/>
</dbReference>
<name>A0A3D9EFH6_ECTOL</name>
<dbReference type="PIRSF" id="PIRSF000390">
    <property type="entry name" value="PLP_StrS"/>
    <property type="match status" value="1"/>
</dbReference>
<dbReference type="Pfam" id="PF01041">
    <property type="entry name" value="DegT_DnrJ_EryC1"/>
    <property type="match status" value="1"/>
</dbReference>
<dbReference type="GO" id="GO:0008483">
    <property type="term" value="F:transaminase activity"/>
    <property type="evidence" value="ECO:0007669"/>
    <property type="project" value="TreeGrafter"/>
</dbReference>
<dbReference type="InterPro" id="IPR020026">
    <property type="entry name" value="PseC"/>
</dbReference>
<evidence type="ECO:0000256" key="2">
    <source>
        <dbReference type="ARBA" id="ARBA00037999"/>
    </source>
</evidence>
<gene>
    <name evidence="6" type="ORF">DFO60_3522</name>
</gene>
<dbReference type="Gene3D" id="3.40.640.10">
    <property type="entry name" value="Type I PLP-dependent aspartate aminotransferase-like (Major domain)"/>
    <property type="match status" value="1"/>
</dbReference>
<proteinExistence type="inferred from homology"/>